<dbReference type="InterPro" id="IPR043129">
    <property type="entry name" value="ATPase_NBD"/>
</dbReference>
<feature type="compositionally biased region" description="Low complexity" evidence="1">
    <location>
        <begin position="489"/>
        <end position="499"/>
    </location>
</feature>
<keyword evidence="2" id="KW-0812">Transmembrane</keyword>
<feature type="compositionally biased region" description="Low complexity" evidence="1">
    <location>
        <begin position="423"/>
        <end position="448"/>
    </location>
</feature>
<feature type="compositionally biased region" description="Pro residues" evidence="1">
    <location>
        <begin position="408"/>
        <end position="422"/>
    </location>
</feature>
<feature type="region of interest" description="Disordered" evidence="1">
    <location>
        <begin position="150"/>
        <end position="169"/>
    </location>
</feature>
<feature type="compositionally biased region" description="Basic residues" evidence="1">
    <location>
        <begin position="474"/>
        <end position="488"/>
    </location>
</feature>
<keyword evidence="4" id="KW-1185">Reference proteome</keyword>
<feature type="region of interest" description="Disordered" evidence="1">
    <location>
        <begin position="751"/>
        <end position="782"/>
    </location>
</feature>
<dbReference type="EMBL" id="FNBP01000003">
    <property type="protein sequence ID" value="SDF77644.1"/>
    <property type="molecule type" value="Genomic_DNA"/>
</dbReference>
<evidence type="ECO:0000256" key="1">
    <source>
        <dbReference type="SAM" id="MobiDB-lite"/>
    </source>
</evidence>
<feature type="region of interest" description="Disordered" evidence="1">
    <location>
        <begin position="180"/>
        <end position="499"/>
    </location>
</feature>
<feature type="compositionally biased region" description="Pro residues" evidence="1">
    <location>
        <begin position="288"/>
        <end position="299"/>
    </location>
</feature>
<organism evidence="3 4">
    <name type="scientific">Sulfitobacter delicatus</name>
    <dbReference type="NCBI Taxonomy" id="218672"/>
    <lineage>
        <taxon>Bacteria</taxon>
        <taxon>Pseudomonadati</taxon>
        <taxon>Pseudomonadota</taxon>
        <taxon>Alphaproteobacteria</taxon>
        <taxon>Rhodobacterales</taxon>
        <taxon>Roseobacteraceae</taxon>
        <taxon>Sulfitobacter</taxon>
    </lineage>
</organism>
<keyword evidence="2" id="KW-1133">Transmembrane helix</keyword>
<accession>A0A1G7NUE4</accession>
<dbReference type="AlphaFoldDB" id="A0A1G7NUE4"/>
<evidence type="ECO:0000313" key="3">
    <source>
        <dbReference type="EMBL" id="SDF77644.1"/>
    </source>
</evidence>
<proteinExistence type="predicted"/>
<feature type="compositionally biased region" description="Basic and acidic residues" evidence="1">
    <location>
        <begin position="763"/>
        <end position="773"/>
    </location>
</feature>
<feature type="compositionally biased region" description="Low complexity" evidence="1">
    <location>
        <begin position="310"/>
        <end position="346"/>
    </location>
</feature>
<dbReference type="Gene3D" id="3.30.420.380">
    <property type="match status" value="1"/>
</dbReference>
<dbReference type="STRING" id="218672.SAMN04489759_103129"/>
<name>A0A1G7NUE4_9RHOB</name>
<reference evidence="4" key="1">
    <citation type="submission" date="2016-10" db="EMBL/GenBank/DDBJ databases">
        <authorList>
            <person name="Varghese N."/>
            <person name="Submissions S."/>
        </authorList>
    </citation>
    <scope>NUCLEOTIDE SEQUENCE [LARGE SCALE GENOMIC DNA]</scope>
    <source>
        <strain evidence="4">DSM 16477</strain>
    </source>
</reference>
<keyword evidence="2" id="KW-0472">Membrane</keyword>
<protein>
    <recommendedName>
        <fullName evidence="5">Type IV pilus biogenesis protein PilP</fullName>
    </recommendedName>
</protein>
<sequence length="964" mass="99944">MLKSSTMKPNFTLSLSFDGIRLLHRVSDGWRLVGEVMLDSADLAAELAVLRKTATALEPGGLRSLLLIPDAQIKYLTIETPGMDEDARRAAAATALEGATPYAVTDLVFDVSADGPQSHVAAVARETLEEAEAFAVEHRFHPVAFTATPDEDVYRGAPDFGPTKAASDLLEPSESIEPEKAPVKALPAAPVPDGPIADTTETSAPVADQPSEATSAAELAPTPNAPPPSAPEHLPELPEADQAAPTSDTPVTASPELAETPEDTPPPRNEPLPEFGARDEAAQSEPAELPPTPTAPPPPIDEDLPELETAKAQPQAPASAAQPAGSVAASAAPLAAAAAEAEAPKAPSRKVDFSAAPTRPAPAAGFASRRTPGPEVSESAPSLGGASRATPPLPDSKPVPKTEEAAPAPDPVVNVPPIPRAAPSPAAAPLAPQVPVDTSVDPVAASVPPAVPEPQPDSSSLTPKSPATGLTFLSRRKPKEKKPRKGRRLTPAALAAPTPASEAERMTIFGARRSDEVGGKPRFLGLILTAALLVFLAGVAAWASIFLDEGTALSRLFGDRGPRSTAEATAPEQPAQVQADVEDIAILPPAPSGPDAIETAALDAGLTDEDGAVLDALREPDPRPTTEMTEAEVDAKYATTGIWPRAPQVPPAPAAAIDIEDLYLTSIDPISTTTDAVALPAVDRFATDMAPGDVASPAAAGTTFDMDASGLVTPTQDGALSPDGHLVYFGRPAAVPPATLAKREVVPEASPIDSALAQTRPRTRPEDLSETNERAQLGGLTRSELAGIRPALRPQSLQEAAEEALAAAAVPEATVAPIDTSDAVAAALATPPAIENATAQATKLSRRPDTRPRNFDRIVKRAERTEAPTQVASVAPRAVQPKIPSKTSVAKQATVKNAINLRKVNLIGVYGKPSNRRALVRLSNGRYQKVEVGDRIDGGRVAAIGDNQLRYVKRGRNVVLEIPD</sequence>
<dbReference type="Proteomes" id="UP000199399">
    <property type="component" value="Unassembled WGS sequence"/>
</dbReference>
<evidence type="ECO:0000256" key="2">
    <source>
        <dbReference type="SAM" id="Phobius"/>
    </source>
</evidence>
<feature type="transmembrane region" description="Helical" evidence="2">
    <location>
        <begin position="523"/>
        <end position="547"/>
    </location>
</feature>
<evidence type="ECO:0000313" key="4">
    <source>
        <dbReference type="Proteomes" id="UP000199399"/>
    </source>
</evidence>
<evidence type="ECO:0008006" key="5">
    <source>
        <dbReference type="Google" id="ProtNLM"/>
    </source>
</evidence>
<gene>
    <name evidence="3" type="ORF">SAMN04489759_103129</name>
</gene>
<dbReference type="SUPFAM" id="SSF53067">
    <property type="entry name" value="Actin-like ATPase domain"/>
    <property type="match status" value="1"/>
</dbReference>